<dbReference type="PhylomeDB" id="A7TBL1"/>
<dbReference type="PANTHER" id="PTHR24252">
    <property type="entry name" value="ACROSIN-RELATED"/>
    <property type="match status" value="1"/>
</dbReference>
<sequence length="61" mass="6365">CGSKPSGTRIVGGTEAPVNGWPWQAMLRSAGGSQFCGGSLIHPEWVLTAAHCLENTQPSDI</sequence>
<dbReference type="InterPro" id="IPR018114">
    <property type="entry name" value="TRYPSIN_HIS"/>
</dbReference>
<feature type="non-terminal residue" evidence="3">
    <location>
        <position position="61"/>
    </location>
</feature>
<evidence type="ECO:0000259" key="2">
    <source>
        <dbReference type="PROSITE" id="PS50240"/>
    </source>
</evidence>
<feature type="domain" description="Peptidase S1" evidence="2">
    <location>
        <begin position="10"/>
        <end position="61"/>
    </location>
</feature>
<dbReference type="InterPro" id="IPR009003">
    <property type="entry name" value="Peptidase_S1_PA"/>
</dbReference>
<organism evidence="3 4">
    <name type="scientific">Nematostella vectensis</name>
    <name type="common">Starlet sea anemone</name>
    <dbReference type="NCBI Taxonomy" id="45351"/>
    <lineage>
        <taxon>Eukaryota</taxon>
        <taxon>Metazoa</taxon>
        <taxon>Cnidaria</taxon>
        <taxon>Anthozoa</taxon>
        <taxon>Hexacorallia</taxon>
        <taxon>Actiniaria</taxon>
        <taxon>Edwardsiidae</taxon>
        <taxon>Nematostella</taxon>
    </lineage>
</organism>
<feature type="non-terminal residue" evidence="3">
    <location>
        <position position="1"/>
    </location>
</feature>
<dbReference type="Proteomes" id="UP000001593">
    <property type="component" value="Unassembled WGS sequence"/>
</dbReference>
<gene>
    <name evidence="3" type="ORF">NEMVEDRAFT_v1g8383</name>
</gene>
<dbReference type="InParanoid" id="A7TBL1"/>
<dbReference type="SUPFAM" id="SSF50494">
    <property type="entry name" value="Trypsin-like serine proteases"/>
    <property type="match status" value="1"/>
</dbReference>
<name>A7TBL1_NEMVE</name>
<dbReference type="PANTHER" id="PTHR24252:SF7">
    <property type="entry name" value="HYALIN"/>
    <property type="match status" value="1"/>
</dbReference>
<evidence type="ECO:0000313" key="3">
    <source>
        <dbReference type="EMBL" id="EDO26596.1"/>
    </source>
</evidence>
<dbReference type="InterPro" id="IPR043504">
    <property type="entry name" value="Peptidase_S1_PA_chymotrypsin"/>
</dbReference>
<dbReference type="HOGENOM" id="CLU_006842_0_4_1"/>
<dbReference type="InterPro" id="IPR001254">
    <property type="entry name" value="Trypsin_dom"/>
</dbReference>
<dbReference type="EMBL" id="DS475367">
    <property type="protein sequence ID" value="EDO26596.1"/>
    <property type="molecule type" value="Genomic_DNA"/>
</dbReference>
<proteinExistence type="predicted"/>
<evidence type="ECO:0000256" key="1">
    <source>
        <dbReference type="ARBA" id="ARBA00023157"/>
    </source>
</evidence>
<keyword evidence="1" id="KW-1015">Disulfide bond</keyword>
<dbReference type="GO" id="GO:0004252">
    <property type="term" value="F:serine-type endopeptidase activity"/>
    <property type="evidence" value="ECO:0007669"/>
    <property type="project" value="InterPro"/>
</dbReference>
<reference evidence="3 4" key="1">
    <citation type="journal article" date="2007" name="Science">
        <title>Sea anemone genome reveals ancestral eumetazoan gene repertoire and genomic organization.</title>
        <authorList>
            <person name="Putnam N.H."/>
            <person name="Srivastava M."/>
            <person name="Hellsten U."/>
            <person name="Dirks B."/>
            <person name="Chapman J."/>
            <person name="Salamov A."/>
            <person name="Terry A."/>
            <person name="Shapiro H."/>
            <person name="Lindquist E."/>
            <person name="Kapitonov V.V."/>
            <person name="Jurka J."/>
            <person name="Genikhovich G."/>
            <person name="Grigoriev I.V."/>
            <person name="Lucas S.M."/>
            <person name="Steele R.E."/>
            <person name="Finnerty J.R."/>
            <person name="Technau U."/>
            <person name="Martindale M.Q."/>
            <person name="Rokhsar D.S."/>
        </authorList>
    </citation>
    <scope>NUCLEOTIDE SEQUENCE [LARGE SCALE GENOMIC DNA]</scope>
    <source>
        <strain evidence="4">CH2 X CH6</strain>
    </source>
</reference>
<dbReference type="GO" id="GO:0006508">
    <property type="term" value="P:proteolysis"/>
    <property type="evidence" value="ECO:0007669"/>
    <property type="project" value="InterPro"/>
</dbReference>
<dbReference type="eggNOG" id="KOG3627">
    <property type="taxonomic scope" value="Eukaryota"/>
</dbReference>
<keyword evidence="4" id="KW-1185">Reference proteome</keyword>
<evidence type="ECO:0000313" key="4">
    <source>
        <dbReference type="Proteomes" id="UP000001593"/>
    </source>
</evidence>
<accession>A7TBL1</accession>
<dbReference type="PROSITE" id="PS50240">
    <property type="entry name" value="TRYPSIN_DOM"/>
    <property type="match status" value="1"/>
</dbReference>
<dbReference type="AlphaFoldDB" id="A7TBL1"/>
<dbReference type="STRING" id="45351.A7TBL1"/>
<dbReference type="Gene3D" id="2.40.10.10">
    <property type="entry name" value="Trypsin-like serine proteases"/>
    <property type="match status" value="1"/>
</dbReference>
<dbReference type="Pfam" id="PF00089">
    <property type="entry name" value="Trypsin"/>
    <property type="match status" value="1"/>
</dbReference>
<protein>
    <recommendedName>
        <fullName evidence="2">Peptidase S1 domain-containing protein</fullName>
    </recommendedName>
</protein>
<dbReference type="PROSITE" id="PS00134">
    <property type="entry name" value="TRYPSIN_HIS"/>
    <property type="match status" value="1"/>
</dbReference>